<dbReference type="Gene3D" id="2.60.40.150">
    <property type="entry name" value="C2 domain"/>
    <property type="match status" value="1"/>
</dbReference>
<dbReference type="AlphaFoldDB" id="A0AAW1NGN8"/>
<dbReference type="InterPro" id="IPR000008">
    <property type="entry name" value="C2_dom"/>
</dbReference>
<organism evidence="4 5">
    <name type="scientific">Saponaria officinalis</name>
    <name type="common">Common soapwort</name>
    <name type="synonym">Lychnis saponaria</name>
    <dbReference type="NCBI Taxonomy" id="3572"/>
    <lineage>
        <taxon>Eukaryota</taxon>
        <taxon>Viridiplantae</taxon>
        <taxon>Streptophyta</taxon>
        <taxon>Embryophyta</taxon>
        <taxon>Tracheophyta</taxon>
        <taxon>Spermatophyta</taxon>
        <taxon>Magnoliopsida</taxon>
        <taxon>eudicotyledons</taxon>
        <taxon>Gunneridae</taxon>
        <taxon>Pentapetalae</taxon>
        <taxon>Caryophyllales</taxon>
        <taxon>Caryophyllaceae</taxon>
        <taxon>Caryophylleae</taxon>
        <taxon>Saponaria</taxon>
    </lineage>
</organism>
<protein>
    <recommendedName>
        <fullName evidence="3">C2 domain-containing protein</fullName>
    </recommendedName>
</protein>
<dbReference type="SMART" id="SM00239">
    <property type="entry name" value="C2"/>
    <property type="match status" value="1"/>
</dbReference>
<dbReference type="GO" id="GO:0046872">
    <property type="term" value="F:metal ion binding"/>
    <property type="evidence" value="ECO:0007669"/>
    <property type="project" value="UniProtKB-KW"/>
</dbReference>
<accession>A0AAW1NGN8</accession>
<gene>
    <name evidence="4" type="ORF">RND81_01G198600</name>
</gene>
<keyword evidence="5" id="KW-1185">Reference proteome</keyword>
<proteinExistence type="predicted"/>
<dbReference type="SUPFAM" id="SSF49562">
    <property type="entry name" value="C2 domain (Calcium/lipid-binding domain, CaLB)"/>
    <property type="match status" value="1"/>
</dbReference>
<dbReference type="Pfam" id="PF00168">
    <property type="entry name" value="C2"/>
    <property type="match status" value="1"/>
</dbReference>
<dbReference type="PROSITE" id="PS50004">
    <property type="entry name" value="C2"/>
    <property type="match status" value="1"/>
</dbReference>
<dbReference type="Proteomes" id="UP001443914">
    <property type="component" value="Unassembled WGS sequence"/>
</dbReference>
<sequence>MRLTISTDKLTISTALKNTVIKKQSVLYSLKVYYIQTFFLSTKQELSDCISFIILVNCLIKIMPVGRLEVFLASAKGLENADFFFEMDPYVIITCRSQEQKSSVATDGGSTPEWNETFAFSIYGDVPELHLKIMDKDTFTDDDFVGEARIPLDGVFQAGSQSPTSYNVVKDSEFKGEIRVGLTFFPEKRLVR</sequence>
<keyword evidence="1" id="KW-0479">Metal-binding</keyword>
<evidence type="ECO:0000313" key="4">
    <source>
        <dbReference type="EMBL" id="KAK9757984.1"/>
    </source>
</evidence>
<evidence type="ECO:0000256" key="2">
    <source>
        <dbReference type="ARBA" id="ARBA00022837"/>
    </source>
</evidence>
<name>A0AAW1NGN8_SAPOF</name>
<keyword evidence="2" id="KW-0106">Calcium</keyword>
<dbReference type="PANTHER" id="PTHR46502">
    <property type="entry name" value="C2 DOMAIN-CONTAINING"/>
    <property type="match status" value="1"/>
</dbReference>
<evidence type="ECO:0000259" key="3">
    <source>
        <dbReference type="PROSITE" id="PS50004"/>
    </source>
</evidence>
<dbReference type="PANTHER" id="PTHR46502:SF2">
    <property type="entry name" value="16 KDA PHLOEM PROTEIN 2"/>
    <property type="match status" value="1"/>
</dbReference>
<reference evidence="4" key="1">
    <citation type="submission" date="2024-03" db="EMBL/GenBank/DDBJ databases">
        <title>WGS assembly of Saponaria officinalis var. Norfolk2.</title>
        <authorList>
            <person name="Jenkins J."/>
            <person name="Shu S."/>
            <person name="Grimwood J."/>
            <person name="Barry K."/>
            <person name="Goodstein D."/>
            <person name="Schmutz J."/>
            <person name="Leebens-Mack J."/>
            <person name="Osbourn A."/>
        </authorList>
    </citation>
    <scope>NUCLEOTIDE SEQUENCE [LARGE SCALE GENOMIC DNA]</scope>
    <source>
        <strain evidence="4">JIC</strain>
    </source>
</reference>
<dbReference type="InterPro" id="IPR035892">
    <property type="entry name" value="C2_domain_sf"/>
</dbReference>
<comment type="caution">
    <text evidence="4">The sequence shown here is derived from an EMBL/GenBank/DDBJ whole genome shotgun (WGS) entry which is preliminary data.</text>
</comment>
<dbReference type="EMBL" id="JBDFQZ010000001">
    <property type="protein sequence ID" value="KAK9757984.1"/>
    <property type="molecule type" value="Genomic_DNA"/>
</dbReference>
<evidence type="ECO:0000313" key="5">
    <source>
        <dbReference type="Proteomes" id="UP001443914"/>
    </source>
</evidence>
<evidence type="ECO:0000256" key="1">
    <source>
        <dbReference type="ARBA" id="ARBA00022723"/>
    </source>
</evidence>
<feature type="domain" description="C2" evidence="3">
    <location>
        <begin position="46"/>
        <end position="166"/>
    </location>
</feature>